<reference evidence="2 3" key="1">
    <citation type="journal article" date="2018" name="Nat. Ecol. Evol.">
        <title>Shark genomes provide insights into elasmobranch evolution and the origin of vertebrates.</title>
        <authorList>
            <person name="Hara Y"/>
            <person name="Yamaguchi K"/>
            <person name="Onimaru K"/>
            <person name="Kadota M"/>
            <person name="Koyanagi M"/>
            <person name="Keeley SD"/>
            <person name="Tatsumi K"/>
            <person name="Tanaka K"/>
            <person name="Motone F"/>
            <person name="Kageyama Y"/>
            <person name="Nozu R"/>
            <person name="Adachi N"/>
            <person name="Nishimura O"/>
            <person name="Nakagawa R"/>
            <person name="Tanegashima C"/>
            <person name="Kiyatake I"/>
            <person name="Matsumoto R"/>
            <person name="Murakumo K"/>
            <person name="Nishida K"/>
            <person name="Terakita A"/>
            <person name="Kuratani S"/>
            <person name="Sato K"/>
            <person name="Hyodo S Kuraku.S."/>
        </authorList>
    </citation>
    <scope>NUCLEOTIDE SEQUENCE [LARGE SCALE GENOMIC DNA]</scope>
</reference>
<protein>
    <recommendedName>
        <fullName evidence="1">EFCAB10 C-terminal EF-hand domain-containing protein</fullName>
    </recommendedName>
</protein>
<keyword evidence="3" id="KW-1185">Reference proteome</keyword>
<dbReference type="OrthoDB" id="10260455at2759"/>
<dbReference type="AlphaFoldDB" id="A0A401PXX7"/>
<comment type="caution">
    <text evidence="2">The sequence shown here is derived from an EMBL/GenBank/DDBJ whole genome shotgun (WGS) entry which is preliminary data.</text>
</comment>
<dbReference type="Pfam" id="PF24548">
    <property type="entry name" value="EF_EFCAB10_C"/>
    <property type="match status" value="1"/>
</dbReference>
<sequence>MIKDFGEAKVYDGTCREASRPVQFLIDQLELLKVARQTKKDYPCLFDDSNLDTVYGILDATKQGHITLRQYREALKTLGVKDFVMDPLGSIDNKITQATFKQEAKAGLANACATFKT</sequence>
<dbReference type="STRING" id="75743.A0A401PXX7"/>
<dbReference type="PANTHER" id="PTHR21847:SF1">
    <property type="entry name" value="EF-HAND CALCIUM-BINDING DOMAIN-CONTAINING PROTEIN 10"/>
    <property type="match status" value="1"/>
</dbReference>
<dbReference type="OMA" id="MHISTGQ"/>
<accession>A0A401PXX7</accession>
<dbReference type="PANTHER" id="PTHR21847">
    <property type="entry name" value="EF-HAND CALCIUM-BINDING DOMAIN-CONTAINING PROTEIN 10"/>
    <property type="match status" value="1"/>
</dbReference>
<evidence type="ECO:0000259" key="1">
    <source>
        <dbReference type="Pfam" id="PF24548"/>
    </source>
</evidence>
<evidence type="ECO:0000313" key="3">
    <source>
        <dbReference type="Proteomes" id="UP000288216"/>
    </source>
</evidence>
<gene>
    <name evidence="2" type="ORF">scyTo_0020048</name>
</gene>
<dbReference type="EMBL" id="BFAA01015637">
    <property type="protein sequence ID" value="GCB77958.1"/>
    <property type="molecule type" value="Genomic_DNA"/>
</dbReference>
<organism evidence="2 3">
    <name type="scientific">Scyliorhinus torazame</name>
    <name type="common">Cloudy catshark</name>
    <name type="synonym">Catulus torazame</name>
    <dbReference type="NCBI Taxonomy" id="75743"/>
    <lineage>
        <taxon>Eukaryota</taxon>
        <taxon>Metazoa</taxon>
        <taxon>Chordata</taxon>
        <taxon>Craniata</taxon>
        <taxon>Vertebrata</taxon>
        <taxon>Chondrichthyes</taxon>
        <taxon>Elasmobranchii</taxon>
        <taxon>Galeomorphii</taxon>
        <taxon>Galeoidea</taxon>
        <taxon>Carcharhiniformes</taxon>
        <taxon>Scyliorhinidae</taxon>
        <taxon>Scyliorhinus</taxon>
    </lineage>
</organism>
<dbReference type="Proteomes" id="UP000288216">
    <property type="component" value="Unassembled WGS sequence"/>
</dbReference>
<proteinExistence type="predicted"/>
<name>A0A401PXX7_SCYTO</name>
<feature type="domain" description="EFCAB10 C-terminal EF-hand" evidence="1">
    <location>
        <begin position="49"/>
        <end position="108"/>
    </location>
</feature>
<dbReference type="InterPro" id="IPR056587">
    <property type="entry name" value="EF_EFCAB10_C"/>
</dbReference>
<dbReference type="InterPro" id="IPR039879">
    <property type="entry name" value="EFC10"/>
</dbReference>
<evidence type="ECO:0000313" key="2">
    <source>
        <dbReference type="EMBL" id="GCB77958.1"/>
    </source>
</evidence>